<dbReference type="AlphaFoldDB" id="A0A9X2VIN6"/>
<sequence length="353" mass="38369">MPLDSYRTLGRSGLRVSPLALGAMNFDDGSWGSGNETSFAILDRFREAGGNFVDTANIYSDGKSEEALGAYFARDPGARDRLVLATKFDANTHPGDPNAGGNGRKNIRRQVEDSLRRLNTDYVDLYWQHMWDRHTPVEETMSTLDDLVRAGKIRYVGASNTPAWAVAEATTIARLRGWEPFIALQVEYSLLRRTAEGEQFGVARALGLGVTPWSPLASGVLSGKYTRANSDPDDSRRAAYAAPHLTESTFALLDVLQRIAKELDTGVAAVALAWVRSRSEVTSTLIGARTLAQWDANAASLDVHLSREDLAELDGLTAPRLDYPAEVVDGMGIGFQQGGTTINGLSSDTFQRA</sequence>
<evidence type="ECO:0000259" key="3">
    <source>
        <dbReference type="Pfam" id="PF00248"/>
    </source>
</evidence>
<evidence type="ECO:0000313" key="4">
    <source>
        <dbReference type="EMBL" id="MCS7475763.1"/>
    </source>
</evidence>
<dbReference type="InterPro" id="IPR050523">
    <property type="entry name" value="AKR_Detox_Biosynth"/>
</dbReference>
<name>A0A9X2VIN6_9PSEU</name>
<evidence type="ECO:0000256" key="1">
    <source>
        <dbReference type="ARBA" id="ARBA00023002"/>
    </source>
</evidence>
<proteinExistence type="predicted"/>
<keyword evidence="5" id="KW-1185">Reference proteome</keyword>
<dbReference type="EMBL" id="JANYMP010000001">
    <property type="protein sequence ID" value="MCS7475763.1"/>
    <property type="molecule type" value="Genomic_DNA"/>
</dbReference>
<evidence type="ECO:0000256" key="2">
    <source>
        <dbReference type="SAM" id="MobiDB-lite"/>
    </source>
</evidence>
<dbReference type="GO" id="GO:0016491">
    <property type="term" value="F:oxidoreductase activity"/>
    <property type="evidence" value="ECO:0007669"/>
    <property type="project" value="UniProtKB-KW"/>
</dbReference>
<dbReference type="InterPro" id="IPR023210">
    <property type="entry name" value="NADP_OxRdtase_dom"/>
</dbReference>
<dbReference type="Pfam" id="PF00248">
    <property type="entry name" value="Aldo_ket_red"/>
    <property type="match status" value="1"/>
</dbReference>
<dbReference type="RefSeq" id="WP_259621268.1">
    <property type="nucleotide sequence ID" value="NZ_JANYMP010000001.1"/>
</dbReference>
<dbReference type="PANTHER" id="PTHR43364">
    <property type="entry name" value="NADH-SPECIFIC METHYLGLYOXAL REDUCTASE-RELATED"/>
    <property type="match status" value="1"/>
</dbReference>
<reference evidence="4" key="1">
    <citation type="submission" date="2022-08" db="EMBL/GenBank/DDBJ databases">
        <authorList>
            <person name="Tistechok S."/>
            <person name="Samborskyy M."/>
            <person name="Roman I."/>
        </authorList>
    </citation>
    <scope>NUCLEOTIDE SEQUENCE</scope>
    <source>
        <strain evidence="4">DSM 103496</strain>
    </source>
</reference>
<gene>
    <name evidence="4" type="ORF">NZH93_02780</name>
</gene>
<dbReference type="Gene3D" id="3.20.20.100">
    <property type="entry name" value="NADP-dependent oxidoreductase domain"/>
    <property type="match status" value="1"/>
</dbReference>
<keyword evidence="1" id="KW-0560">Oxidoreductase</keyword>
<feature type="region of interest" description="Disordered" evidence="2">
    <location>
        <begin position="89"/>
        <end position="108"/>
    </location>
</feature>
<organism evidence="4 5">
    <name type="scientific">Umezawaea endophytica</name>
    <dbReference type="NCBI Taxonomy" id="1654476"/>
    <lineage>
        <taxon>Bacteria</taxon>
        <taxon>Bacillati</taxon>
        <taxon>Actinomycetota</taxon>
        <taxon>Actinomycetes</taxon>
        <taxon>Pseudonocardiales</taxon>
        <taxon>Pseudonocardiaceae</taxon>
        <taxon>Umezawaea</taxon>
    </lineage>
</organism>
<dbReference type="InterPro" id="IPR036812">
    <property type="entry name" value="NAD(P)_OxRdtase_dom_sf"/>
</dbReference>
<dbReference type="PANTHER" id="PTHR43364:SF4">
    <property type="entry name" value="NAD(P)-LINKED OXIDOREDUCTASE SUPERFAMILY PROTEIN"/>
    <property type="match status" value="1"/>
</dbReference>
<dbReference type="FunFam" id="3.20.20.100:FF:000004">
    <property type="entry name" value="Oxidoreductase, aldo/keto reductase"/>
    <property type="match status" value="1"/>
</dbReference>
<dbReference type="CDD" id="cd19080">
    <property type="entry name" value="AKR_AKR9A_9B"/>
    <property type="match status" value="1"/>
</dbReference>
<protein>
    <submittedName>
        <fullName evidence="4">Aldo/keto reductase</fullName>
    </submittedName>
</protein>
<dbReference type="Proteomes" id="UP001141259">
    <property type="component" value="Unassembled WGS sequence"/>
</dbReference>
<comment type="caution">
    <text evidence="4">The sequence shown here is derived from an EMBL/GenBank/DDBJ whole genome shotgun (WGS) entry which is preliminary data.</text>
</comment>
<accession>A0A9X2VIN6</accession>
<feature type="domain" description="NADP-dependent oxidoreductase" evidence="3">
    <location>
        <begin position="18"/>
        <end position="316"/>
    </location>
</feature>
<evidence type="ECO:0000313" key="5">
    <source>
        <dbReference type="Proteomes" id="UP001141259"/>
    </source>
</evidence>
<dbReference type="SUPFAM" id="SSF51430">
    <property type="entry name" value="NAD(P)-linked oxidoreductase"/>
    <property type="match status" value="1"/>
</dbReference>
<dbReference type="GO" id="GO:0005829">
    <property type="term" value="C:cytosol"/>
    <property type="evidence" value="ECO:0007669"/>
    <property type="project" value="TreeGrafter"/>
</dbReference>